<dbReference type="AlphaFoldDB" id="A0A844G5Q7"/>
<name>A0A844G5Q7_9BACT</name>
<evidence type="ECO:0000313" key="2">
    <source>
        <dbReference type="Proteomes" id="UP000435649"/>
    </source>
</evidence>
<dbReference type="InterPro" id="IPR016024">
    <property type="entry name" value="ARM-type_fold"/>
</dbReference>
<evidence type="ECO:0008006" key="3">
    <source>
        <dbReference type="Google" id="ProtNLM"/>
    </source>
</evidence>
<evidence type="ECO:0000313" key="1">
    <source>
        <dbReference type="EMBL" id="MST98483.1"/>
    </source>
</evidence>
<proteinExistence type="predicted"/>
<comment type="caution">
    <text evidence="1">The sequence shown here is derived from an EMBL/GenBank/DDBJ whole genome shotgun (WGS) entry which is preliminary data.</text>
</comment>
<organism evidence="1 2">
    <name type="scientific">Victivallis lenta</name>
    <dbReference type="NCBI Taxonomy" id="2606640"/>
    <lineage>
        <taxon>Bacteria</taxon>
        <taxon>Pseudomonadati</taxon>
        <taxon>Lentisphaerota</taxon>
        <taxon>Lentisphaeria</taxon>
        <taxon>Victivallales</taxon>
        <taxon>Victivallaceae</taxon>
        <taxon>Victivallis</taxon>
    </lineage>
</organism>
<sequence>MNWKAMSSERIAVQCRIQIERSNLNPWKPLSILHERGGRHEFEIGKKYLESGVRLNRICGAQILSQLQRRRSERRSLPAETVALLLPAIDEAADDEELEVLLRALSWQGIPAGFRKLMIYSRHPNPAIRHVVAWGLPGENRDEAEVLAELSQDTEIDVCDWALFNLSSCTTDYPELHETLWKLTQSKLPVMRGQALLSLARRHVAGTESALIAELSRSDGEMEFNYISEAVELLASPAFLPILQSLTNRNFPKGTFAHQYIRRMLHCCLKPGKISKRT</sequence>
<protein>
    <recommendedName>
        <fullName evidence="3">HEAT repeat protein</fullName>
    </recommendedName>
</protein>
<dbReference type="SUPFAM" id="SSF48371">
    <property type="entry name" value="ARM repeat"/>
    <property type="match status" value="1"/>
</dbReference>
<reference evidence="1 2" key="1">
    <citation type="submission" date="2019-08" db="EMBL/GenBank/DDBJ databases">
        <title>In-depth cultivation of the pig gut microbiome towards novel bacterial diversity and tailored functional studies.</title>
        <authorList>
            <person name="Wylensek D."/>
            <person name="Hitch T.C.A."/>
            <person name="Clavel T."/>
        </authorList>
    </citation>
    <scope>NUCLEOTIDE SEQUENCE [LARGE SCALE GENOMIC DNA]</scope>
    <source>
        <strain evidence="1 2">BBE-744-WT-12</strain>
    </source>
</reference>
<dbReference type="RefSeq" id="WP_154419464.1">
    <property type="nucleotide sequence ID" value="NZ_VUNS01000019.1"/>
</dbReference>
<dbReference type="Gene3D" id="1.25.10.10">
    <property type="entry name" value="Leucine-rich Repeat Variant"/>
    <property type="match status" value="1"/>
</dbReference>
<dbReference type="Proteomes" id="UP000435649">
    <property type="component" value="Unassembled WGS sequence"/>
</dbReference>
<accession>A0A844G5Q7</accession>
<dbReference type="EMBL" id="VUNS01000019">
    <property type="protein sequence ID" value="MST98483.1"/>
    <property type="molecule type" value="Genomic_DNA"/>
</dbReference>
<gene>
    <name evidence="1" type="ORF">FYJ85_15685</name>
</gene>
<keyword evidence="2" id="KW-1185">Reference proteome</keyword>
<dbReference type="InterPro" id="IPR011989">
    <property type="entry name" value="ARM-like"/>
</dbReference>